<evidence type="ECO:0000313" key="2">
    <source>
        <dbReference type="EMBL" id="VAX38110.1"/>
    </source>
</evidence>
<feature type="domain" description="ParB-like N-terminal" evidence="1">
    <location>
        <begin position="8"/>
        <end position="52"/>
    </location>
</feature>
<evidence type="ECO:0000259" key="1">
    <source>
        <dbReference type="Pfam" id="PF02195"/>
    </source>
</evidence>
<sequence>MNDKSVMDLINLTKIQLSKTNPRKNFDEQHQEDLVRSVKTHGVLQPILLRPGTDTASEFACHFELFFFWTGSPRSENG</sequence>
<dbReference type="Gene3D" id="3.90.1530.10">
    <property type="entry name" value="Conserved hypothetical protein from pyrococcus furiosus pfu- 392566-001, ParB domain"/>
    <property type="match status" value="1"/>
</dbReference>
<dbReference type="AlphaFoldDB" id="A0A3B1DSM4"/>
<dbReference type="EMBL" id="UOGJ01000150">
    <property type="protein sequence ID" value="VAX38110.1"/>
    <property type="molecule type" value="Genomic_DNA"/>
</dbReference>
<dbReference type="PANTHER" id="PTHR33375:SF1">
    <property type="entry name" value="CHROMOSOME-PARTITIONING PROTEIN PARB-RELATED"/>
    <property type="match status" value="1"/>
</dbReference>
<gene>
    <name evidence="2" type="ORF">MNBD_UNCLBAC01-1363</name>
</gene>
<dbReference type="SUPFAM" id="SSF110849">
    <property type="entry name" value="ParB/Sulfiredoxin"/>
    <property type="match status" value="1"/>
</dbReference>
<reference evidence="2" key="1">
    <citation type="submission" date="2018-06" db="EMBL/GenBank/DDBJ databases">
        <authorList>
            <person name="Zhirakovskaya E."/>
        </authorList>
    </citation>
    <scope>NUCLEOTIDE SEQUENCE</scope>
</reference>
<dbReference type="Pfam" id="PF02195">
    <property type="entry name" value="ParB_N"/>
    <property type="match status" value="1"/>
</dbReference>
<protein>
    <submittedName>
        <fullName evidence="2">Chromosome (Plasmid) partitioning protein ParB</fullName>
    </submittedName>
</protein>
<name>A0A3B1DSM4_9ZZZZ</name>
<dbReference type="PANTHER" id="PTHR33375">
    <property type="entry name" value="CHROMOSOME-PARTITIONING PROTEIN PARB-RELATED"/>
    <property type="match status" value="1"/>
</dbReference>
<accession>A0A3B1DSM4</accession>
<dbReference type="InterPro" id="IPR036086">
    <property type="entry name" value="ParB/Sulfiredoxin_sf"/>
</dbReference>
<dbReference type="InterPro" id="IPR050336">
    <property type="entry name" value="Chromosome_partition/occlusion"/>
</dbReference>
<dbReference type="GO" id="GO:0005694">
    <property type="term" value="C:chromosome"/>
    <property type="evidence" value="ECO:0007669"/>
    <property type="project" value="TreeGrafter"/>
</dbReference>
<organism evidence="2">
    <name type="scientific">hydrothermal vent metagenome</name>
    <dbReference type="NCBI Taxonomy" id="652676"/>
    <lineage>
        <taxon>unclassified sequences</taxon>
        <taxon>metagenomes</taxon>
        <taxon>ecological metagenomes</taxon>
    </lineage>
</organism>
<proteinExistence type="predicted"/>
<dbReference type="InterPro" id="IPR003115">
    <property type="entry name" value="ParB_N"/>
</dbReference>
<dbReference type="GO" id="GO:0007059">
    <property type="term" value="P:chromosome segregation"/>
    <property type="evidence" value="ECO:0007669"/>
    <property type="project" value="TreeGrafter"/>
</dbReference>